<dbReference type="AlphaFoldDB" id="A0A2X1UWI3"/>
<dbReference type="PROSITE" id="PS51331">
    <property type="entry name" value="THYX"/>
    <property type="match status" value="1"/>
</dbReference>
<evidence type="ECO:0000313" key="1">
    <source>
        <dbReference type="EMBL" id="SPY08083.1"/>
    </source>
</evidence>
<dbReference type="PANTHER" id="PTHR34934:SF1">
    <property type="entry name" value="FLAVIN-DEPENDENT THYMIDYLATE SYNTHASE"/>
    <property type="match status" value="1"/>
</dbReference>
<organism evidence="1 2">
    <name type="scientific">Oligella urethralis</name>
    <dbReference type="NCBI Taxonomy" id="90245"/>
    <lineage>
        <taxon>Bacteria</taxon>
        <taxon>Pseudomonadati</taxon>
        <taxon>Pseudomonadota</taxon>
        <taxon>Betaproteobacteria</taxon>
        <taxon>Burkholderiales</taxon>
        <taxon>Alcaligenaceae</taxon>
        <taxon>Oligella</taxon>
    </lineage>
</organism>
<proteinExistence type="predicted"/>
<accession>A0A2X1UWI3</accession>
<dbReference type="GO" id="GO:0070402">
    <property type="term" value="F:NADPH binding"/>
    <property type="evidence" value="ECO:0007669"/>
    <property type="project" value="TreeGrafter"/>
</dbReference>
<dbReference type="EMBL" id="UATH01000001">
    <property type="protein sequence ID" value="SPY08083.1"/>
    <property type="molecule type" value="Genomic_DNA"/>
</dbReference>
<dbReference type="GO" id="GO:0050660">
    <property type="term" value="F:flavin adenine dinucleotide binding"/>
    <property type="evidence" value="ECO:0007669"/>
    <property type="project" value="InterPro"/>
</dbReference>
<dbReference type="PANTHER" id="PTHR34934">
    <property type="entry name" value="FLAVIN-DEPENDENT THYMIDYLATE SYNTHASE"/>
    <property type="match status" value="1"/>
</dbReference>
<name>A0A2X1UWI3_9BURK</name>
<dbReference type="Proteomes" id="UP000250242">
    <property type="component" value="Unassembled WGS sequence"/>
</dbReference>
<evidence type="ECO:0000313" key="2">
    <source>
        <dbReference type="Proteomes" id="UP000250242"/>
    </source>
</evidence>
<dbReference type="GO" id="GO:0006231">
    <property type="term" value="P:dTMP biosynthetic process"/>
    <property type="evidence" value="ECO:0007669"/>
    <property type="project" value="InterPro"/>
</dbReference>
<gene>
    <name evidence="1" type="ORF">NCTC11009_01300</name>
</gene>
<dbReference type="SUPFAM" id="SSF69796">
    <property type="entry name" value="Thymidylate synthase-complementing protein Thy1"/>
    <property type="match status" value="1"/>
</dbReference>
<dbReference type="InterPro" id="IPR036098">
    <property type="entry name" value="Thymidylate_synthase_ThyX_sf"/>
</dbReference>
<dbReference type="Pfam" id="PF02511">
    <property type="entry name" value="Thy1"/>
    <property type="match status" value="1"/>
</dbReference>
<protein>
    <submittedName>
        <fullName evidence="1">FAD-dependent thymidylate synthase</fullName>
    </submittedName>
</protein>
<dbReference type="RefSeq" id="WP_113062546.1">
    <property type="nucleotide sequence ID" value="NZ_UATH01000001.1"/>
</dbReference>
<dbReference type="InterPro" id="IPR003669">
    <property type="entry name" value="Thymidylate_synthase_ThyX"/>
</dbReference>
<dbReference type="GO" id="GO:0050797">
    <property type="term" value="F:thymidylate synthase (FAD) activity"/>
    <property type="evidence" value="ECO:0007669"/>
    <property type="project" value="InterPro"/>
</dbReference>
<dbReference type="GO" id="GO:0004799">
    <property type="term" value="F:thymidylate synthase activity"/>
    <property type="evidence" value="ECO:0007669"/>
    <property type="project" value="TreeGrafter"/>
</dbReference>
<reference evidence="1 2" key="1">
    <citation type="submission" date="2018-06" db="EMBL/GenBank/DDBJ databases">
        <authorList>
            <consortium name="Pathogen Informatics"/>
            <person name="Doyle S."/>
        </authorList>
    </citation>
    <scope>NUCLEOTIDE SEQUENCE [LARGE SCALE GENOMIC DNA]</scope>
    <source>
        <strain evidence="1 2">NCTC11009</strain>
    </source>
</reference>
<dbReference type="Gene3D" id="3.30.1360.170">
    <property type="match status" value="1"/>
</dbReference>
<sequence length="281" mass="32432">MLIKAKVIEDSKHAYEGTRVTTLELTYPRFLHEQFLTHRVFSRNASSSRAIPVERMISKVEENPVIPEVWGKNKSGMQPDEPLDDKTQAKATAVWKEAMAFAVKQSREMAKLGVHKQWANRLTEPYQHIKVLVTSTEWGNFFHLRDHKDAQYEIQLLAKAIKEALNASKPKLLLHGEWHLPYVTQEERERFIEDPETLCKLSSARCARVSYNNFDGTSANVEKDLELFEKLAGSNPIHASALEHPCRSAVFSDARNYLPTNFKNFLQFRRIVERELLNNDL</sequence>